<organism evidence="1">
    <name type="scientific">Anguilla anguilla</name>
    <name type="common">European freshwater eel</name>
    <name type="synonym">Muraena anguilla</name>
    <dbReference type="NCBI Taxonomy" id="7936"/>
    <lineage>
        <taxon>Eukaryota</taxon>
        <taxon>Metazoa</taxon>
        <taxon>Chordata</taxon>
        <taxon>Craniata</taxon>
        <taxon>Vertebrata</taxon>
        <taxon>Euteleostomi</taxon>
        <taxon>Actinopterygii</taxon>
        <taxon>Neopterygii</taxon>
        <taxon>Teleostei</taxon>
        <taxon>Anguilliformes</taxon>
        <taxon>Anguillidae</taxon>
        <taxon>Anguilla</taxon>
    </lineage>
</organism>
<dbReference type="EMBL" id="GBXM01014590">
    <property type="protein sequence ID" value="JAH93987.1"/>
    <property type="molecule type" value="Transcribed_RNA"/>
</dbReference>
<proteinExistence type="predicted"/>
<sequence>MWGILFLMPFFETWSHPCIIAGTILVRSVSLPLYSVQLHVMHSMWVKLVCPEMFYTLSIWRLKSSSQ</sequence>
<reference evidence="1" key="1">
    <citation type="submission" date="2014-11" db="EMBL/GenBank/DDBJ databases">
        <authorList>
            <person name="Amaro Gonzalez C."/>
        </authorList>
    </citation>
    <scope>NUCLEOTIDE SEQUENCE</scope>
</reference>
<reference evidence="1" key="2">
    <citation type="journal article" date="2015" name="Fish Shellfish Immunol.">
        <title>Early steps in the European eel (Anguilla anguilla)-Vibrio vulnificus interaction in the gills: Role of the RtxA13 toxin.</title>
        <authorList>
            <person name="Callol A."/>
            <person name="Pajuelo D."/>
            <person name="Ebbesson L."/>
            <person name="Teles M."/>
            <person name="MacKenzie S."/>
            <person name="Amaro C."/>
        </authorList>
    </citation>
    <scope>NUCLEOTIDE SEQUENCE</scope>
</reference>
<name>A0A0E9WUB3_ANGAN</name>
<dbReference type="AlphaFoldDB" id="A0A0E9WUB3"/>
<evidence type="ECO:0000313" key="1">
    <source>
        <dbReference type="EMBL" id="JAH93987.1"/>
    </source>
</evidence>
<accession>A0A0E9WUB3</accession>
<protein>
    <submittedName>
        <fullName evidence="1">Uncharacterized protein</fullName>
    </submittedName>
</protein>